<evidence type="ECO:0000313" key="7">
    <source>
        <dbReference type="Proteomes" id="UP000199051"/>
    </source>
</evidence>
<dbReference type="GO" id="GO:0032993">
    <property type="term" value="C:protein-DNA complex"/>
    <property type="evidence" value="ECO:0007669"/>
    <property type="project" value="TreeGrafter"/>
</dbReference>
<dbReference type="AlphaFoldDB" id="A0A1H9PGX9"/>
<evidence type="ECO:0000313" key="6">
    <source>
        <dbReference type="EMBL" id="SER46813.1"/>
    </source>
</evidence>
<evidence type="ECO:0000259" key="5">
    <source>
        <dbReference type="PROSITE" id="PS50931"/>
    </source>
</evidence>
<dbReference type="Pfam" id="PF00126">
    <property type="entry name" value="HTH_1"/>
    <property type="match status" value="1"/>
</dbReference>
<dbReference type="InterPro" id="IPR000847">
    <property type="entry name" value="LysR_HTH_N"/>
</dbReference>
<keyword evidence="3 6" id="KW-0238">DNA-binding</keyword>
<dbReference type="PRINTS" id="PR00039">
    <property type="entry name" value="HTHLYSR"/>
</dbReference>
<accession>A0A1H9PGX9</accession>
<gene>
    <name evidence="6" type="ORF">SAMN04487818_103426</name>
</gene>
<comment type="similarity">
    <text evidence="1">Belongs to the LysR transcriptional regulatory family.</text>
</comment>
<dbReference type="Gene3D" id="1.10.10.10">
    <property type="entry name" value="Winged helix-like DNA-binding domain superfamily/Winged helix DNA-binding domain"/>
    <property type="match status" value="1"/>
</dbReference>
<proteinExistence type="inferred from homology"/>
<dbReference type="STRING" id="155974.SAMN04487818_103426"/>
<sequence>MSTMELEFRHLRIVIAVADEGSITKAAAVLGLSQPSLTSQLQRIERAMGAPLFERARTGVVPTSFGRTVLARARSVVNEMADLRGETSSLSTPRGPVELKIGGRPSPLLSVVVPRLGAAYAALHGPDAPPLAIQVHTDPSAAALQGRVRAGRLDAAVLCDVIGFEIGTAEGVRRELVLAREPEFVALSERHPLAGRDVIDLADLAGENWMIDPQEDHGGIGPLRAACRAAGFEPRITHEISDSNSAREFVNSGQCVSLAQPTSSEGRGIVVRPLIGDPICNRLDLAWKDLGPLDPALLHQAVTEAYESLVDRNPSYPRWRAEHHR</sequence>
<dbReference type="Proteomes" id="UP000199051">
    <property type="component" value="Unassembled WGS sequence"/>
</dbReference>
<reference evidence="7" key="1">
    <citation type="submission" date="2016-10" db="EMBL/GenBank/DDBJ databases">
        <authorList>
            <person name="Varghese N."/>
            <person name="Submissions S."/>
        </authorList>
    </citation>
    <scope>NUCLEOTIDE SEQUENCE [LARGE SCALE GENOMIC DNA]</scope>
    <source>
        <strain evidence="7">DSM 44260</strain>
    </source>
</reference>
<dbReference type="Gene3D" id="3.40.190.10">
    <property type="entry name" value="Periplasmic binding protein-like II"/>
    <property type="match status" value="2"/>
</dbReference>
<dbReference type="PANTHER" id="PTHR30346">
    <property type="entry name" value="TRANSCRIPTIONAL DUAL REGULATOR HCAR-RELATED"/>
    <property type="match status" value="1"/>
</dbReference>
<dbReference type="InterPro" id="IPR036390">
    <property type="entry name" value="WH_DNA-bd_sf"/>
</dbReference>
<evidence type="ECO:0000256" key="2">
    <source>
        <dbReference type="ARBA" id="ARBA00023015"/>
    </source>
</evidence>
<evidence type="ECO:0000256" key="4">
    <source>
        <dbReference type="ARBA" id="ARBA00023163"/>
    </source>
</evidence>
<dbReference type="GO" id="GO:0003700">
    <property type="term" value="F:DNA-binding transcription factor activity"/>
    <property type="evidence" value="ECO:0007669"/>
    <property type="project" value="InterPro"/>
</dbReference>
<dbReference type="PROSITE" id="PS50931">
    <property type="entry name" value="HTH_LYSR"/>
    <property type="match status" value="1"/>
</dbReference>
<dbReference type="PANTHER" id="PTHR30346:SF30">
    <property type="entry name" value="SMALL NEUTRAL PROTEASE REGULATORY PROTEIN"/>
    <property type="match status" value="1"/>
</dbReference>
<dbReference type="InterPro" id="IPR036388">
    <property type="entry name" value="WH-like_DNA-bd_sf"/>
</dbReference>
<dbReference type="SUPFAM" id="SSF46785">
    <property type="entry name" value="Winged helix' DNA-binding domain"/>
    <property type="match status" value="1"/>
</dbReference>
<keyword evidence="2" id="KW-0805">Transcription regulation</keyword>
<organism evidence="6 7">
    <name type="scientific">Actinokineospora terrae</name>
    <dbReference type="NCBI Taxonomy" id="155974"/>
    <lineage>
        <taxon>Bacteria</taxon>
        <taxon>Bacillati</taxon>
        <taxon>Actinomycetota</taxon>
        <taxon>Actinomycetes</taxon>
        <taxon>Pseudonocardiales</taxon>
        <taxon>Pseudonocardiaceae</taxon>
        <taxon>Actinokineospora</taxon>
    </lineage>
</organism>
<dbReference type="EMBL" id="FOGI01000003">
    <property type="protein sequence ID" value="SER46813.1"/>
    <property type="molecule type" value="Genomic_DNA"/>
</dbReference>
<dbReference type="Pfam" id="PF03466">
    <property type="entry name" value="LysR_substrate"/>
    <property type="match status" value="1"/>
</dbReference>
<dbReference type="InterPro" id="IPR005119">
    <property type="entry name" value="LysR_subst-bd"/>
</dbReference>
<evidence type="ECO:0000256" key="3">
    <source>
        <dbReference type="ARBA" id="ARBA00023125"/>
    </source>
</evidence>
<dbReference type="GO" id="GO:0003677">
    <property type="term" value="F:DNA binding"/>
    <property type="evidence" value="ECO:0007669"/>
    <property type="project" value="UniProtKB-KW"/>
</dbReference>
<name>A0A1H9PGX9_9PSEU</name>
<dbReference type="SUPFAM" id="SSF53850">
    <property type="entry name" value="Periplasmic binding protein-like II"/>
    <property type="match status" value="1"/>
</dbReference>
<keyword evidence="4" id="KW-0804">Transcription</keyword>
<evidence type="ECO:0000256" key="1">
    <source>
        <dbReference type="ARBA" id="ARBA00009437"/>
    </source>
</evidence>
<dbReference type="RefSeq" id="WP_092775966.1">
    <property type="nucleotide sequence ID" value="NZ_FOGI01000003.1"/>
</dbReference>
<protein>
    <submittedName>
        <fullName evidence="6">DNA-binding transcriptional regulator, LysR family</fullName>
    </submittedName>
</protein>
<feature type="domain" description="HTH lysR-type" evidence="5">
    <location>
        <begin position="6"/>
        <end position="63"/>
    </location>
</feature>
<keyword evidence="7" id="KW-1185">Reference proteome</keyword>